<name>A0A5E4GD55_PRUDU</name>
<dbReference type="Proteomes" id="UP001054821">
    <property type="component" value="Chromosome 4"/>
</dbReference>
<keyword evidence="1" id="KW-0472">Membrane</keyword>
<evidence type="ECO:0000313" key="5">
    <source>
        <dbReference type="Proteomes" id="UP001054821"/>
    </source>
</evidence>
<dbReference type="Gramene" id="VVA37560">
    <property type="protein sequence ID" value="VVA37560"/>
    <property type="gene ID" value="Prudul26B005002"/>
</dbReference>
<gene>
    <name evidence="3" type="ORF">ALMOND_2B005002</name>
    <name evidence="2" type="ORF">L3X38_024989</name>
</gene>
<evidence type="ECO:0000313" key="3">
    <source>
        <dbReference type="EMBL" id="VVA37560.1"/>
    </source>
</evidence>
<dbReference type="EMBL" id="JAJFAZ020000004">
    <property type="protein sequence ID" value="KAI5334856.1"/>
    <property type="molecule type" value="Genomic_DNA"/>
</dbReference>
<feature type="transmembrane region" description="Helical" evidence="1">
    <location>
        <begin position="22"/>
        <end position="44"/>
    </location>
</feature>
<dbReference type="InParanoid" id="A0A5E4GD55"/>
<evidence type="ECO:0000313" key="2">
    <source>
        <dbReference type="EMBL" id="KAI5334856.1"/>
    </source>
</evidence>
<reference evidence="3" key="1">
    <citation type="submission" date="2019-07" db="EMBL/GenBank/DDBJ databases">
        <authorList>
            <person name="Alioto T."/>
            <person name="Alioto T."/>
            <person name="Gomez Garrido J."/>
        </authorList>
    </citation>
    <scope>NUCLEOTIDE SEQUENCE</scope>
</reference>
<dbReference type="Proteomes" id="UP000327085">
    <property type="component" value="Chromosome 4"/>
</dbReference>
<keyword evidence="5" id="KW-1185">Reference proteome</keyword>
<sequence length="144" mass="16662">MAREIAWLANILHVQSFRVLTIVYFVIVFVLSLVAEAFAVGKGYTRLAQMNRFRLKVVEFDCIDFMLSPSCCDREISPRENMEPWFNLVLDHTSRHQAADFIVSLARLVRLREPFLWLTLDDDSGSCKNGTTMILSRVAKYKQK</sequence>
<dbReference type="EMBL" id="CABIKO010000548">
    <property type="protein sequence ID" value="VVA37560.1"/>
    <property type="molecule type" value="Genomic_DNA"/>
</dbReference>
<keyword evidence="1" id="KW-0812">Transmembrane</keyword>
<reference evidence="4" key="2">
    <citation type="journal article" date="2020" name="Plant J.">
        <title>Transposons played a major role in the diversification between the closely related almond and peach genomes: results from the almond genome sequence.</title>
        <authorList>
            <person name="Alioto T."/>
            <person name="Alexiou K.G."/>
            <person name="Bardil A."/>
            <person name="Barteri F."/>
            <person name="Castanera R."/>
            <person name="Cruz F."/>
            <person name="Dhingra A."/>
            <person name="Duval H."/>
            <person name="Fernandez I Marti A."/>
            <person name="Frias L."/>
            <person name="Galan B."/>
            <person name="Garcia J.L."/>
            <person name="Howad W."/>
            <person name="Gomez-Garrido J."/>
            <person name="Gut M."/>
            <person name="Julca I."/>
            <person name="Morata J."/>
            <person name="Puigdomenech P."/>
            <person name="Ribeca P."/>
            <person name="Rubio Cabetas M.J."/>
            <person name="Vlasova A."/>
            <person name="Wirthensohn M."/>
            <person name="Garcia-Mas J."/>
            <person name="Gabaldon T."/>
            <person name="Casacuberta J.M."/>
            <person name="Arus P."/>
        </authorList>
    </citation>
    <scope>NUCLEOTIDE SEQUENCE [LARGE SCALE GENOMIC DNA]</scope>
    <source>
        <strain evidence="4">cv. Texas</strain>
    </source>
</reference>
<evidence type="ECO:0000313" key="4">
    <source>
        <dbReference type="Proteomes" id="UP000327085"/>
    </source>
</evidence>
<evidence type="ECO:0000256" key="1">
    <source>
        <dbReference type="SAM" id="Phobius"/>
    </source>
</evidence>
<dbReference type="AlphaFoldDB" id="A0A5E4GD55"/>
<proteinExistence type="predicted"/>
<accession>A0A5E4GD55</accession>
<organism evidence="3 4">
    <name type="scientific">Prunus dulcis</name>
    <name type="common">Almond</name>
    <name type="synonym">Amygdalus dulcis</name>
    <dbReference type="NCBI Taxonomy" id="3755"/>
    <lineage>
        <taxon>Eukaryota</taxon>
        <taxon>Viridiplantae</taxon>
        <taxon>Streptophyta</taxon>
        <taxon>Embryophyta</taxon>
        <taxon>Tracheophyta</taxon>
        <taxon>Spermatophyta</taxon>
        <taxon>Magnoliopsida</taxon>
        <taxon>eudicotyledons</taxon>
        <taxon>Gunneridae</taxon>
        <taxon>Pentapetalae</taxon>
        <taxon>rosids</taxon>
        <taxon>fabids</taxon>
        <taxon>Rosales</taxon>
        <taxon>Rosaceae</taxon>
        <taxon>Amygdaloideae</taxon>
        <taxon>Amygdaleae</taxon>
        <taxon>Prunus</taxon>
    </lineage>
</organism>
<protein>
    <submittedName>
        <fullName evidence="3">Uncharacterized protein</fullName>
    </submittedName>
</protein>
<reference evidence="2 5" key="3">
    <citation type="journal article" date="2022" name="G3 (Bethesda)">
        <title>Whole-genome sequence and methylome profiling of the almond [Prunus dulcis (Mill.) D.A. Webb] cultivar 'Nonpareil'.</title>
        <authorList>
            <person name="D'Amico-Willman K.M."/>
            <person name="Ouma W.Z."/>
            <person name="Meulia T."/>
            <person name="Sideli G.M."/>
            <person name="Gradziel T.M."/>
            <person name="Fresnedo-Ramirez J."/>
        </authorList>
    </citation>
    <scope>NUCLEOTIDE SEQUENCE [LARGE SCALE GENOMIC DNA]</scope>
    <source>
        <strain evidence="2">Clone GOH B32 T37-40</strain>
    </source>
</reference>
<keyword evidence="1" id="KW-1133">Transmembrane helix</keyword>